<keyword evidence="2" id="KW-1185">Reference proteome</keyword>
<gene>
    <name evidence="1" type="ORF">BV22DRAFT_826993</name>
</gene>
<accession>A0ACB8B3S1</accession>
<evidence type="ECO:0000313" key="1">
    <source>
        <dbReference type="EMBL" id="KAH7920079.1"/>
    </source>
</evidence>
<reference evidence="1" key="1">
    <citation type="journal article" date="2021" name="New Phytol.">
        <title>Evolutionary innovations through gain and loss of genes in the ectomycorrhizal Boletales.</title>
        <authorList>
            <person name="Wu G."/>
            <person name="Miyauchi S."/>
            <person name="Morin E."/>
            <person name="Kuo A."/>
            <person name="Drula E."/>
            <person name="Varga T."/>
            <person name="Kohler A."/>
            <person name="Feng B."/>
            <person name="Cao Y."/>
            <person name="Lipzen A."/>
            <person name="Daum C."/>
            <person name="Hundley H."/>
            <person name="Pangilinan J."/>
            <person name="Johnson J."/>
            <person name="Barry K."/>
            <person name="LaButti K."/>
            <person name="Ng V."/>
            <person name="Ahrendt S."/>
            <person name="Min B."/>
            <person name="Choi I.G."/>
            <person name="Park H."/>
            <person name="Plett J.M."/>
            <person name="Magnuson J."/>
            <person name="Spatafora J.W."/>
            <person name="Nagy L.G."/>
            <person name="Henrissat B."/>
            <person name="Grigoriev I.V."/>
            <person name="Yang Z.L."/>
            <person name="Xu J."/>
            <person name="Martin F.M."/>
        </authorList>
    </citation>
    <scope>NUCLEOTIDE SEQUENCE</scope>
    <source>
        <strain evidence="1">KUC20120723A-06</strain>
    </source>
</reference>
<dbReference type="Proteomes" id="UP000790709">
    <property type="component" value="Unassembled WGS sequence"/>
</dbReference>
<organism evidence="1 2">
    <name type="scientific">Leucogyrophana mollusca</name>
    <dbReference type="NCBI Taxonomy" id="85980"/>
    <lineage>
        <taxon>Eukaryota</taxon>
        <taxon>Fungi</taxon>
        <taxon>Dikarya</taxon>
        <taxon>Basidiomycota</taxon>
        <taxon>Agaricomycotina</taxon>
        <taxon>Agaricomycetes</taxon>
        <taxon>Agaricomycetidae</taxon>
        <taxon>Boletales</taxon>
        <taxon>Boletales incertae sedis</taxon>
        <taxon>Leucogyrophana</taxon>
    </lineage>
</organism>
<sequence>MFQGSYRVLRTAAVAVFQPHCRGSVTALFRSYHDGYTSRSSRRTAEDSTRRARHQATLATVWMIVNSLLSPLAGLLGRYRPSLGYLTTRPQSISPRTEMKLKNHVADRFFSKIKFPFSFPSVVDSYWSLSGALPIPSAAEHDLKLSSKCQVRLRVRFHRQISSRFIDLTPCLRPNSTLH</sequence>
<name>A0ACB8B3S1_9AGAM</name>
<protein>
    <submittedName>
        <fullName evidence="1">Uncharacterized protein</fullName>
    </submittedName>
</protein>
<evidence type="ECO:0000313" key="2">
    <source>
        <dbReference type="Proteomes" id="UP000790709"/>
    </source>
</evidence>
<dbReference type="EMBL" id="MU266606">
    <property type="protein sequence ID" value="KAH7920079.1"/>
    <property type="molecule type" value="Genomic_DNA"/>
</dbReference>
<proteinExistence type="predicted"/>
<comment type="caution">
    <text evidence="1">The sequence shown here is derived from an EMBL/GenBank/DDBJ whole genome shotgun (WGS) entry which is preliminary data.</text>
</comment>